<evidence type="ECO:0000313" key="2">
    <source>
        <dbReference type="Proteomes" id="UP000589036"/>
    </source>
</evidence>
<organism evidence="1 2">
    <name type="scientific">Spinactinospora alkalitolerans</name>
    <dbReference type="NCBI Taxonomy" id="687207"/>
    <lineage>
        <taxon>Bacteria</taxon>
        <taxon>Bacillati</taxon>
        <taxon>Actinomycetota</taxon>
        <taxon>Actinomycetes</taxon>
        <taxon>Streptosporangiales</taxon>
        <taxon>Nocardiopsidaceae</taxon>
        <taxon>Spinactinospora</taxon>
    </lineage>
</organism>
<gene>
    <name evidence="1" type="ORF">HDA32_005950</name>
</gene>
<reference evidence="1 2" key="1">
    <citation type="submission" date="2020-07" db="EMBL/GenBank/DDBJ databases">
        <title>Sequencing the genomes of 1000 actinobacteria strains.</title>
        <authorList>
            <person name="Klenk H.-P."/>
        </authorList>
    </citation>
    <scope>NUCLEOTIDE SEQUENCE [LARGE SCALE GENOMIC DNA]</scope>
    <source>
        <strain evidence="1 2">CXB654</strain>
    </source>
</reference>
<dbReference type="RefSeq" id="WP_179646243.1">
    <property type="nucleotide sequence ID" value="NZ_BAAAYY010000005.1"/>
</dbReference>
<name>A0A852UA39_9ACTN</name>
<dbReference type="Proteomes" id="UP000589036">
    <property type="component" value="Unassembled WGS sequence"/>
</dbReference>
<dbReference type="AlphaFoldDB" id="A0A852UA39"/>
<sequence>MSYSVPTHPYSPQTRVHHITEQDHRVFARGAGSVVDAQAGPDGGYRYAVRRDSDGATVEWPSYETIPAGIWPSVPAEGDGAREL</sequence>
<accession>A0A852UA39</accession>
<keyword evidence="2" id="KW-1185">Reference proteome</keyword>
<proteinExistence type="predicted"/>
<evidence type="ECO:0000313" key="1">
    <source>
        <dbReference type="EMBL" id="NYE50830.1"/>
    </source>
</evidence>
<comment type="caution">
    <text evidence="1">The sequence shown here is derived from an EMBL/GenBank/DDBJ whole genome shotgun (WGS) entry which is preliminary data.</text>
</comment>
<dbReference type="EMBL" id="JACCCC010000001">
    <property type="protein sequence ID" value="NYE50830.1"/>
    <property type="molecule type" value="Genomic_DNA"/>
</dbReference>
<protein>
    <submittedName>
        <fullName evidence="1">Uncharacterized protein</fullName>
    </submittedName>
</protein>